<proteinExistence type="predicted"/>
<dbReference type="PANTHER" id="PTHR36566:SF1">
    <property type="entry name" value="PYRIDINIUM-3,5-BISTHIOCARBOXYLIC ACID MONONUCLEOTIDE NICKEL INSERTION PROTEIN"/>
    <property type="match status" value="1"/>
</dbReference>
<evidence type="ECO:0000313" key="3">
    <source>
        <dbReference type="EMBL" id="MBC8576942.1"/>
    </source>
</evidence>
<keyword evidence="1" id="KW-0533">Nickel</keyword>
<reference evidence="3 4" key="1">
    <citation type="submission" date="2020-08" db="EMBL/GenBank/DDBJ databases">
        <title>Genome public.</title>
        <authorList>
            <person name="Liu C."/>
            <person name="Sun Q."/>
        </authorList>
    </citation>
    <scope>NUCLEOTIDE SEQUENCE [LARGE SCALE GENOMIC DNA]</scope>
    <source>
        <strain evidence="3 4">BX1</strain>
    </source>
</reference>
<name>A0ABR7NM80_9FIRM</name>
<dbReference type="RefSeq" id="WP_262400417.1">
    <property type="nucleotide sequence ID" value="NZ_JACRTB010000018.1"/>
</dbReference>
<accession>A0ABR7NM80</accession>
<dbReference type="Proteomes" id="UP000658131">
    <property type="component" value="Unassembled WGS sequence"/>
</dbReference>
<evidence type="ECO:0000313" key="4">
    <source>
        <dbReference type="Proteomes" id="UP000658131"/>
    </source>
</evidence>
<organism evidence="3 4">
    <name type="scientific">Yanshouia hominis</name>
    <dbReference type="NCBI Taxonomy" id="2763673"/>
    <lineage>
        <taxon>Bacteria</taxon>
        <taxon>Bacillati</taxon>
        <taxon>Bacillota</taxon>
        <taxon>Clostridia</taxon>
        <taxon>Eubacteriales</taxon>
        <taxon>Oscillospiraceae</taxon>
        <taxon>Yanshouia</taxon>
    </lineage>
</organism>
<keyword evidence="4" id="KW-1185">Reference proteome</keyword>
<sequence length="245" mass="26136">MRELFFDCGRGISGDMTLGALVDLGVPFEELKAALQTLPLTGYRISAAPAEGCGISGTKISVSLLPTHPDNRRERYFPELLAMIEAARLPGPVAGRAARLLRIQAEANAAAHRISLAEVCFHERGAVDTMIDLVGASFCLYRLAPDRILSTPLTDGTGSILCRRGRLPVPVPAVREITGRFSIPTRGCAVCGELVTPTGASIAAGCFDRFQETPPPGPARRGAGFGDRNREQGGFLLCYLREAGE</sequence>
<keyword evidence="2" id="KW-0456">Lyase</keyword>
<dbReference type="InterPro" id="IPR002822">
    <property type="entry name" value="Ni_insertion"/>
</dbReference>
<evidence type="ECO:0000256" key="1">
    <source>
        <dbReference type="ARBA" id="ARBA00022596"/>
    </source>
</evidence>
<gene>
    <name evidence="3" type="ORF">H8717_11070</name>
</gene>
<dbReference type="Pfam" id="PF01969">
    <property type="entry name" value="Ni_insertion"/>
    <property type="match status" value="1"/>
</dbReference>
<protein>
    <submittedName>
        <fullName evidence="3">LarC family nickel insertion protein</fullName>
    </submittedName>
</protein>
<evidence type="ECO:0000256" key="2">
    <source>
        <dbReference type="ARBA" id="ARBA00023239"/>
    </source>
</evidence>
<comment type="caution">
    <text evidence="3">The sequence shown here is derived from an EMBL/GenBank/DDBJ whole genome shotgun (WGS) entry which is preliminary data.</text>
</comment>
<dbReference type="EMBL" id="JACRTB010000018">
    <property type="protein sequence ID" value="MBC8576942.1"/>
    <property type="molecule type" value="Genomic_DNA"/>
</dbReference>
<dbReference type="PANTHER" id="PTHR36566">
    <property type="entry name" value="NICKEL INSERTION PROTEIN-RELATED"/>
    <property type="match status" value="1"/>
</dbReference>